<evidence type="ECO:0000313" key="3">
    <source>
        <dbReference type="Proteomes" id="UP001183176"/>
    </source>
</evidence>
<feature type="transmembrane region" description="Helical" evidence="1">
    <location>
        <begin position="35"/>
        <end position="56"/>
    </location>
</feature>
<protein>
    <submittedName>
        <fullName evidence="2">ABC transporter permease</fullName>
    </submittedName>
</protein>
<evidence type="ECO:0000313" key="2">
    <source>
        <dbReference type="EMBL" id="MDT0261460.1"/>
    </source>
</evidence>
<dbReference type="Proteomes" id="UP001183176">
    <property type="component" value="Unassembled WGS sequence"/>
</dbReference>
<name>A0ABU2J8Z4_9ACTN</name>
<organism evidence="2 3">
    <name type="scientific">Jatrophihabitans lederbergiae</name>
    <dbReference type="NCBI Taxonomy" id="3075547"/>
    <lineage>
        <taxon>Bacteria</taxon>
        <taxon>Bacillati</taxon>
        <taxon>Actinomycetota</taxon>
        <taxon>Actinomycetes</taxon>
        <taxon>Jatrophihabitantales</taxon>
        <taxon>Jatrophihabitantaceae</taxon>
        <taxon>Jatrophihabitans</taxon>
    </lineage>
</organism>
<reference evidence="3" key="1">
    <citation type="submission" date="2023-07" db="EMBL/GenBank/DDBJ databases">
        <title>30 novel species of actinomycetes from the DSMZ collection.</title>
        <authorList>
            <person name="Nouioui I."/>
        </authorList>
    </citation>
    <scope>NUCLEOTIDE SEQUENCE [LARGE SCALE GENOMIC DNA]</scope>
    <source>
        <strain evidence="3">DSM 44399</strain>
    </source>
</reference>
<accession>A0ABU2J8Z4</accession>
<keyword evidence="1" id="KW-1133">Transmembrane helix</keyword>
<dbReference type="EMBL" id="JAVREH010000008">
    <property type="protein sequence ID" value="MDT0261460.1"/>
    <property type="molecule type" value="Genomic_DNA"/>
</dbReference>
<gene>
    <name evidence="2" type="ORF">RM423_08640</name>
</gene>
<keyword evidence="3" id="KW-1185">Reference proteome</keyword>
<keyword evidence="1" id="KW-0812">Transmembrane</keyword>
<sequence length="66" mass="7165">MSVDMFPGWLQPAVRYSPVSVVIDGQRHLTSGTTAASTVAVAFGWCLAIVIVFGILDVRAFQKVRK</sequence>
<proteinExistence type="predicted"/>
<keyword evidence="1" id="KW-0472">Membrane</keyword>
<dbReference type="RefSeq" id="WP_311422616.1">
    <property type="nucleotide sequence ID" value="NZ_JAVREH010000008.1"/>
</dbReference>
<comment type="caution">
    <text evidence="2">The sequence shown here is derived from an EMBL/GenBank/DDBJ whole genome shotgun (WGS) entry which is preliminary data.</text>
</comment>
<evidence type="ECO:0000256" key="1">
    <source>
        <dbReference type="SAM" id="Phobius"/>
    </source>
</evidence>